<evidence type="ECO:0000256" key="2">
    <source>
        <dbReference type="ARBA" id="ARBA00022691"/>
    </source>
</evidence>
<protein>
    <recommendedName>
        <fullName evidence="6">Cyclic dehypoxanthine futalosine synthase</fullName>
        <shortName evidence="6">Cyclic DHFL synthase</shortName>
        <ecNumber evidence="6">1.21.98.1</ecNumber>
    </recommendedName>
    <alternativeName>
        <fullName evidence="6">Dehypoxanthine futalosine cyclase</fullName>
        <shortName evidence="6">DHFL cyclase</shortName>
    </alternativeName>
    <alternativeName>
        <fullName evidence="6">Menaquinone biosynthetic enzyme MqnC</fullName>
    </alternativeName>
</protein>
<dbReference type="EMBL" id="JACHID010000007">
    <property type="protein sequence ID" value="MBB5021992.1"/>
    <property type="molecule type" value="Genomic_DNA"/>
</dbReference>
<keyword evidence="5 6" id="KW-0411">Iron-sulfur</keyword>
<feature type="binding site" evidence="6 7">
    <location>
        <position position="60"/>
    </location>
    <ligand>
        <name>[4Fe-4S] cluster</name>
        <dbReference type="ChEBI" id="CHEBI:49883"/>
        <note>4Fe-4S-S-AdoMet</note>
    </ligand>
</feature>
<evidence type="ECO:0000259" key="9">
    <source>
        <dbReference type="PROSITE" id="PS51918"/>
    </source>
</evidence>
<evidence type="ECO:0000256" key="3">
    <source>
        <dbReference type="ARBA" id="ARBA00022723"/>
    </source>
</evidence>
<dbReference type="UniPathway" id="UPA00079"/>
<feature type="binding site" evidence="8">
    <location>
        <position position="168"/>
    </location>
    <ligand>
        <name>S-adenosyl-L-methionine</name>
        <dbReference type="ChEBI" id="CHEBI:59789"/>
    </ligand>
</feature>
<keyword evidence="6 10" id="KW-0560">Oxidoreductase</keyword>
<evidence type="ECO:0000256" key="7">
    <source>
        <dbReference type="PIRSR" id="PIRSR004762-1"/>
    </source>
</evidence>
<dbReference type="SFLD" id="SFLDG01389">
    <property type="entry name" value="menaquinone_synthsis_involved"/>
    <property type="match status" value="1"/>
</dbReference>
<dbReference type="GO" id="GO:0009234">
    <property type="term" value="P:menaquinone biosynthetic process"/>
    <property type="evidence" value="ECO:0007669"/>
    <property type="project" value="UniProtKB-UniRule"/>
</dbReference>
<evidence type="ECO:0000256" key="6">
    <source>
        <dbReference type="HAMAP-Rule" id="MF_00992"/>
    </source>
</evidence>
<dbReference type="AlphaFoldDB" id="A0A7W8DH42"/>
<feature type="binding site" evidence="8">
    <location>
        <position position="307"/>
    </location>
    <ligand>
        <name>(3R)-3-methyl-D-ornithine</name>
        <dbReference type="ChEBI" id="CHEBI:64642"/>
    </ligand>
</feature>
<organism evidence="10 11">
    <name type="scientific">Desulfurispira natronophila</name>
    <dbReference type="NCBI Taxonomy" id="682562"/>
    <lineage>
        <taxon>Bacteria</taxon>
        <taxon>Pseudomonadati</taxon>
        <taxon>Chrysiogenota</taxon>
        <taxon>Chrysiogenia</taxon>
        <taxon>Chrysiogenales</taxon>
        <taxon>Chrysiogenaceae</taxon>
        <taxon>Desulfurispira</taxon>
    </lineage>
</organism>
<dbReference type="Proteomes" id="UP000528322">
    <property type="component" value="Unassembled WGS sequence"/>
</dbReference>
<dbReference type="InterPro" id="IPR034405">
    <property type="entry name" value="F420"/>
</dbReference>
<name>A0A7W8DH42_9BACT</name>
<keyword evidence="4 6" id="KW-0408">Iron</keyword>
<evidence type="ECO:0000313" key="11">
    <source>
        <dbReference type="Proteomes" id="UP000528322"/>
    </source>
</evidence>
<feature type="binding site" evidence="6 7">
    <location>
        <position position="63"/>
    </location>
    <ligand>
        <name>[4Fe-4S] cluster</name>
        <dbReference type="ChEBI" id="CHEBI:49883"/>
        <note>4Fe-4S-S-AdoMet</note>
    </ligand>
</feature>
<dbReference type="GO" id="GO:0051539">
    <property type="term" value="F:4 iron, 4 sulfur cluster binding"/>
    <property type="evidence" value="ECO:0007669"/>
    <property type="project" value="UniProtKB-KW"/>
</dbReference>
<accession>A0A7W8DH42</accession>
<dbReference type="GO" id="GO:0005506">
    <property type="term" value="F:iron ion binding"/>
    <property type="evidence" value="ECO:0007669"/>
    <property type="project" value="UniProtKB-UniRule"/>
</dbReference>
<dbReference type="CDD" id="cd01335">
    <property type="entry name" value="Radical_SAM"/>
    <property type="match status" value="1"/>
</dbReference>
<dbReference type="Pfam" id="PF04055">
    <property type="entry name" value="Radical_SAM"/>
    <property type="match status" value="1"/>
</dbReference>
<keyword evidence="11" id="KW-1185">Reference proteome</keyword>
<evidence type="ECO:0000256" key="8">
    <source>
        <dbReference type="PIRSR" id="PIRSR004762-2"/>
    </source>
</evidence>
<feature type="binding site" evidence="8">
    <location>
        <position position="285"/>
    </location>
    <ligand>
        <name>(3R)-3-methyl-D-ornithine</name>
        <dbReference type="ChEBI" id="CHEBI:64642"/>
    </ligand>
</feature>
<comment type="catalytic activity">
    <reaction evidence="6">
        <text>dehypoxanthine futalosine + S-adenosyl-L-methionine = cyclic dehypoxanthinylfutalosinate + 5'-deoxyadenosine + L-methionine + H(+)</text>
        <dbReference type="Rhea" id="RHEA:33083"/>
        <dbReference type="ChEBI" id="CHEBI:15378"/>
        <dbReference type="ChEBI" id="CHEBI:17319"/>
        <dbReference type="ChEBI" id="CHEBI:57844"/>
        <dbReference type="ChEBI" id="CHEBI:58864"/>
        <dbReference type="ChEBI" id="CHEBI:59789"/>
        <dbReference type="ChEBI" id="CHEBI:64270"/>
        <dbReference type="EC" id="1.21.98.1"/>
    </reaction>
</comment>
<keyword evidence="6" id="KW-0474">Menaquinone biosynthesis</keyword>
<comment type="pathway">
    <text evidence="6">Quinol/quinone metabolism; menaquinone biosynthesis.</text>
</comment>
<comment type="cofactor">
    <cofactor evidence="6 7">
        <name>[4Fe-4S] cluster</name>
        <dbReference type="ChEBI" id="CHEBI:49883"/>
    </cofactor>
    <text evidence="6 7">Binds 1 [4Fe-4S] cluster. The cluster is coordinated with 3 cysteines and an exchangeable S-adenosyl-L-methionine.</text>
</comment>
<sequence>MTASFSRITPTQALKLLADTPLLELGHMANQRRQAVTDPTVVTFVIDRNINYSNICSCQCSFCAFYRHQDSPDAYWLSRQEFAQKIAETVDAGGNQILLQGGLHPEKTIEDYEQMLRQIKEDFPEVHIHAFGAPEVHHIAAISGMSTQQCLQRLKQAGLGTIPGGGAEILVDRVRQRISPNKIGATGWIETMQEAHRQGIRTTATMMFGTGESSEDLIEHLDRIRQAQDETGGFTAFIPWTYQPDYTELYEQQGRQLQKKTSHEYLRVLALSRIYLDNIPNIQVSWVTQGDKAAQVALNFGANDYGSLMLEENVVKSAGVSFRMSLDQLVHTIRNAGFRAMERNVYYEPLREHTT</sequence>
<dbReference type="PANTHER" id="PTHR43076">
    <property type="entry name" value="FO SYNTHASE (COFH)"/>
    <property type="match status" value="1"/>
</dbReference>
<dbReference type="NCBIfam" id="TIGR03699">
    <property type="entry name" value="menaquin_MqnC"/>
    <property type="match status" value="1"/>
</dbReference>
<dbReference type="Pfam" id="PF19288">
    <property type="entry name" value="CofH_C"/>
    <property type="match status" value="1"/>
</dbReference>
<dbReference type="GO" id="GO:0016765">
    <property type="term" value="F:transferase activity, transferring alkyl or aryl (other than methyl) groups"/>
    <property type="evidence" value="ECO:0007669"/>
    <property type="project" value="InterPro"/>
</dbReference>
<dbReference type="RefSeq" id="WP_183731685.1">
    <property type="nucleotide sequence ID" value="NZ_JACHID010000007.1"/>
</dbReference>
<feature type="binding site" evidence="8">
    <location>
        <position position="62"/>
    </location>
    <ligand>
        <name>S-adenosyl-L-methionine</name>
        <dbReference type="ChEBI" id="CHEBI:59789"/>
    </ligand>
</feature>
<dbReference type="InterPro" id="IPR022431">
    <property type="entry name" value="Cyclic_DHFL_synthase_mqnC"/>
</dbReference>
<dbReference type="SFLD" id="SFLDF00342">
    <property type="entry name" value="cyclic_dehypoxanthine_futalosi"/>
    <property type="match status" value="1"/>
</dbReference>
<dbReference type="NCBIfam" id="TIGR00423">
    <property type="entry name" value="CofH family radical SAM protein"/>
    <property type="match status" value="1"/>
</dbReference>
<proteinExistence type="inferred from homology"/>
<dbReference type="InterPro" id="IPR020050">
    <property type="entry name" value="FO_synthase_su2"/>
</dbReference>
<dbReference type="EC" id="1.21.98.1" evidence="6"/>
<feature type="domain" description="Radical SAM core" evidence="9">
    <location>
        <begin position="42"/>
        <end position="280"/>
    </location>
</feature>
<comment type="caution">
    <text evidence="10">The sequence shown here is derived from an EMBL/GenBank/DDBJ whole genome shotgun (WGS) entry which is preliminary data.</text>
</comment>
<dbReference type="HAMAP" id="MF_00992">
    <property type="entry name" value="MqnC"/>
    <property type="match status" value="1"/>
</dbReference>
<dbReference type="PIRSF" id="PIRSF004762">
    <property type="entry name" value="CHP00423"/>
    <property type="match status" value="1"/>
</dbReference>
<evidence type="ECO:0000256" key="5">
    <source>
        <dbReference type="ARBA" id="ARBA00023014"/>
    </source>
</evidence>
<evidence type="ECO:0000256" key="4">
    <source>
        <dbReference type="ARBA" id="ARBA00023004"/>
    </source>
</evidence>
<dbReference type="GO" id="GO:0046992">
    <property type="term" value="F:oxidoreductase activity, acting on X-H and Y-H to form an X-Y bond"/>
    <property type="evidence" value="ECO:0007669"/>
    <property type="project" value="UniProtKB-UniRule"/>
</dbReference>
<gene>
    <name evidence="6" type="primary">mqnC</name>
    <name evidence="10" type="ORF">HNR37_001309</name>
</gene>
<dbReference type="SFLD" id="SFLDG01388">
    <property type="entry name" value="7_8-didemethyl-8-hydroxy-5-dea"/>
    <property type="match status" value="1"/>
</dbReference>
<dbReference type="PANTHER" id="PTHR43076:SF1">
    <property type="entry name" value="LIPOYL SYNTHASE 2"/>
    <property type="match status" value="1"/>
</dbReference>
<keyword evidence="3 6" id="KW-0479">Metal-binding</keyword>
<evidence type="ECO:0000256" key="1">
    <source>
        <dbReference type="ARBA" id="ARBA00022485"/>
    </source>
</evidence>
<dbReference type="PROSITE" id="PS51918">
    <property type="entry name" value="RADICAL_SAM"/>
    <property type="match status" value="1"/>
</dbReference>
<dbReference type="SFLD" id="SFLDG01064">
    <property type="entry name" value="F420__menaquinone_cofactor_bio"/>
    <property type="match status" value="1"/>
</dbReference>
<dbReference type="InterPro" id="IPR007197">
    <property type="entry name" value="rSAM"/>
</dbReference>
<dbReference type="SFLD" id="SFLDF00343">
    <property type="entry name" value="aminofutalosine_synthase_(mqnE"/>
    <property type="match status" value="1"/>
</dbReference>
<dbReference type="Gene3D" id="3.20.20.70">
    <property type="entry name" value="Aldolase class I"/>
    <property type="match status" value="1"/>
</dbReference>
<keyword evidence="1 6" id="KW-0004">4Fe-4S</keyword>
<dbReference type="SFLD" id="SFLDS00029">
    <property type="entry name" value="Radical_SAM"/>
    <property type="match status" value="1"/>
</dbReference>
<dbReference type="InterPro" id="IPR045567">
    <property type="entry name" value="CofH/MnqC-like_C"/>
</dbReference>
<keyword evidence="2 6" id="KW-0949">S-adenosyl-L-methionine</keyword>
<reference evidence="10 11" key="1">
    <citation type="submission" date="2020-08" db="EMBL/GenBank/DDBJ databases">
        <title>Genomic Encyclopedia of Type Strains, Phase IV (KMG-IV): sequencing the most valuable type-strain genomes for metagenomic binning, comparative biology and taxonomic classification.</title>
        <authorList>
            <person name="Goeker M."/>
        </authorList>
    </citation>
    <scope>NUCLEOTIDE SEQUENCE [LARGE SCALE GENOMIC DNA]</scope>
    <source>
        <strain evidence="10 11">DSM 22071</strain>
    </source>
</reference>
<dbReference type="SUPFAM" id="SSF102114">
    <property type="entry name" value="Radical SAM enzymes"/>
    <property type="match status" value="1"/>
</dbReference>
<comment type="function">
    <text evidence="6">Radical SAM enzyme that catalyzes the cyclization of dehypoxanthine futalosine (DHFL) into cyclic dehypoxanthine futalosine (CDHFL), a step in the biosynthesis of menaquinone (MK, vitamin K2).</text>
</comment>
<comment type="similarity">
    <text evidence="6">Belongs to the radical SAM superfamily. MqnC family.</text>
</comment>
<dbReference type="GO" id="GO:0044689">
    <property type="term" value="F:7,8-didemethyl-8-hydroxy-5-deazariboflavin synthase activity"/>
    <property type="evidence" value="ECO:0007669"/>
    <property type="project" value="TreeGrafter"/>
</dbReference>
<evidence type="ECO:0000313" key="10">
    <source>
        <dbReference type="EMBL" id="MBB5021992.1"/>
    </source>
</evidence>
<dbReference type="InterPro" id="IPR013785">
    <property type="entry name" value="Aldolase_TIM"/>
</dbReference>
<dbReference type="InterPro" id="IPR058240">
    <property type="entry name" value="rSAM_sf"/>
</dbReference>
<feature type="binding site" evidence="6 7">
    <location>
        <position position="56"/>
    </location>
    <ligand>
        <name>[4Fe-4S] cluster</name>
        <dbReference type="ChEBI" id="CHEBI:49883"/>
        <note>4Fe-4S-S-AdoMet</note>
    </ligand>
</feature>